<dbReference type="GO" id="GO:0071973">
    <property type="term" value="P:bacterial-type flagellum-dependent cell motility"/>
    <property type="evidence" value="ECO:0007669"/>
    <property type="project" value="InterPro"/>
</dbReference>
<name>A0A8J7RX94_9PROT</name>
<keyword evidence="14" id="KW-0969">Cilium</keyword>
<dbReference type="InterPro" id="IPR013556">
    <property type="entry name" value="Flag_M-ring_C"/>
</dbReference>
<dbReference type="PANTHER" id="PTHR30046:SF0">
    <property type="entry name" value="FLAGELLAR M-RING PROTEIN"/>
    <property type="match status" value="1"/>
</dbReference>
<keyword evidence="4" id="KW-1003">Cell membrane</keyword>
<feature type="region of interest" description="Disordered" evidence="10">
    <location>
        <begin position="272"/>
        <end position="341"/>
    </location>
</feature>
<dbReference type="Pfam" id="PF08345">
    <property type="entry name" value="YscJ_FliF_C"/>
    <property type="match status" value="1"/>
</dbReference>
<accession>A0A8J7RX94</accession>
<evidence type="ECO:0000313" key="14">
    <source>
        <dbReference type="EMBL" id="MBP5856105.1"/>
    </source>
</evidence>
<dbReference type="AlphaFoldDB" id="A0A8J7RX94"/>
<keyword evidence="5 11" id="KW-0812">Transmembrane</keyword>
<comment type="subcellular location">
    <subcellularLocation>
        <location evidence="1 9">Bacterial flagellum basal body</location>
    </subcellularLocation>
    <subcellularLocation>
        <location evidence="2">Cell membrane</location>
        <topology evidence="2">Multi-pass membrane protein</topology>
    </subcellularLocation>
</comment>
<proteinExistence type="inferred from homology"/>
<keyword evidence="14" id="KW-0966">Cell projection</keyword>
<evidence type="ECO:0000256" key="3">
    <source>
        <dbReference type="ARBA" id="ARBA00007971"/>
    </source>
</evidence>
<dbReference type="PANTHER" id="PTHR30046">
    <property type="entry name" value="FLAGELLAR M-RING PROTEIN"/>
    <property type="match status" value="1"/>
</dbReference>
<evidence type="ECO:0000259" key="12">
    <source>
        <dbReference type="Pfam" id="PF01514"/>
    </source>
</evidence>
<keyword evidence="7 11" id="KW-0472">Membrane</keyword>
<evidence type="ECO:0000256" key="8">
    <source>
        <dbReference type="ARBA" id="ARBA00023143"/>
    </source>
</evidence>
<comment type="function">
    <text evidence="9">The M ring may be actively involved in energy transduction.</text>
</comment>
<feature type="domain" description="Flagellar M-ring C-terminal" evidence="13">
    <location>
        <begin position="243"/>
        <end position="407"/>
    </location>
</feature>
<sequence>MDMVKNLGAARLSVIAGTAVLVLGFFIFLATRVTTPEMAMLYGELSEADSNRIVTQLSQQNTPFELRQSGQQIWVPREQVGELRLAMAGQGVGGSLVGYEIFDRDQSLGQSSFVQEVNRLRALEGELARTITSLASVRGSRVHLVLPRRELFSRDTQEPTASIVLKMAGAQRLDNDQIAAIQHLVATAVPRLRPTNISIVDDRGTLLHGGGEEEGGPGLSADNAAEMRQHYETRLARRVTELLERTVGFGKVRVEVRADMDFSQVVSNSETFDPTGQVLRSSETVEESSSSQEAGEDTVTVGNNLPDAAALDGGAGGGASEQQSRTEERSNFEISKTQTNRVSAPGRVERLSVAVLVDGLYPEGEDGQTQYEQRPDQQMQQLESLVRSAVGFDAARGDALELVNMQFAELPVDVTDDSDRTFFGFTTSDMRRIVELLVLGVLGILIVLLVVRPLLTKVFEAAPSSATADAESDTHMITDQSGGGGHGEVGLPATLGEDHEGFDSMIDIAHIEGRVKASSMKKIGEIIEKHPEEAVAILRNWMYQDAN</sequence>
<gene>
    <name evidence="14" type="primary">fliF</name>
    <name evidence="14" type="ORF">KAJ83_03730</name>
</gene>
<dbReference type="EMBL" id="JAGMWN010000001">
    <property type="protein sequence ID" value="MBP5856105.1"/>
    <property type="molecule type" value="Genomic_DNA"/>
</dbReference>
<dbReference type="Pfam" id="PF01514">
    <property type="entry name" value="YscJ_FliF"/>
    <property type="match status" value="1"/>
</dbReference>
<evidence type="ECO:0000256" key="2">
    <source>
        <dbReference type="ARBA" id="ARBA00004651"/>
    </source>
</evidence>
<dbReference type="GO" id="GO:0003774">
    <property type="term" value="F:cytoskeletal motor activity"/>
    <property type="evidence" value="ECO:0007669"/>
    <property type="project" value="InterPro"/>
</dbReference>
<evidence type="ECO:0000256" key="6">
    <source>
        <dbReference type="ARBA" id="ARBA00022989"/>
    </source>
</evidence>
<feature type="transmembrane region" description="Helical" evidence="11">
    <location>
        <begin position="436"/>
        <end position="455"/>
    </location>
</feature>
<feature type="domain" description="Flagellar M-ring N-terminal" evidence="12">
    <location>
        <begin position="34"/>
        <end position="208"/>
    </location>
</feature>
<keyword evidence="8 9" id="KW-0975">Bacterial flagellum</keyword>
<keyword evidence="15" id="KW-1185">Reference proteome</keyword>
<dbReference type="InterPro" id="IPR045851">
    <property type="entry name" value="AMP-bd_C_sf"/>
</dbReference>
<evidence type="ECO:0000256" key="5">
    <source>
        <dbReference type="ARBA" id="ARBA00022692"/>
    </source>
</evidence>
<evidence type="ECO:0000256" key="10">
    <source>
        <dbReference type="SAM" id="MobiDB-lite"/>
    </source>
</evidence>
<dbReference type="GO" id="GO:0009431">
    <property type="term" value="C:bacterial-type flagellum basal body, MS ring"/>
    <property type="evidence" value="ECO:0007669"/>
    <property type="project" value="InterPro"/>
</dbReference>
<evidence type="ECO:0000256" key="11">
    <source>
        <dbReference type="SAM" id="Phobius"/>
    </source>
</evidence>
<dbReference type="InterPro" id="IPR000067">
    <property type="entry name" value="FlgMring_FliF"/>
</dbReference>
<organism evidence="14 15">
    <name type="scientific">Marivibrio halodurans</name>
    <dbReference type="NCBI Taxonomy" id="2039722"/>
    <lineage>
        <taxon>Bacteria</taxon>
        <taxon>Pseudomonadati</taxon>
        <taxon>Pseudomonadota</taxon>
        <taxon>Alphaproteobacteria</taxon>
        <taxon>Rhodospirillales</taxon>
        <taxon>Rhodospirillaceae</taxon>
        <taxon>Marivibrio</taxon>
    </lineage>
</organism>
<evidence type="ECO:0000256" key="1">
    <source>
        <dbReference type="ARBA" id="ARBA00004117"/>
    </source>
</evidence>
<dbReference type="NCBIfam" id="TIGR00206">
    <property type="entry name" value="fliF"/>
    <property type="match status" value="1"/>
</dbReference>
<evidence type="ECO:0000259" key="13">
    <source>
        <dbReference type="Pfam" id="PF08345"/>
    </source>
</evidence>
<dbReference type="RefSeq" id="WP_210680651.1">
    <property type="nucleotide sequence ID" value="NZ_JAGMWN010000001.1"/>
</dbReference>
<protein>
    <recommendedName>
        <fullName evidence="9">Flagellar M-ring protein</fullName>
    </recommendedName>
</protein>
<reference evidence="14" key="1">
    <citation type="submission" date="2021-04" db="EMBL/GenBank/DDBJ databases">
        <authorList>
            <person name="Zhang D.-C."/>
        </authorList>
    </citation>
    <scope>NUCLEOTIDE SEQUENCE</scope>
    <source>
        <strain evidence="14">CGMCC 1.15697</strain>
    </source>
</reference>
<evidence type="ECO:0000256" key="9">
    <source>
        <dbReference type="PIRNR" id="PIRNR004862"/>
    </source>
</evidence>
<evidence type="ECO:0000256" key="7">
    <source>
        <dbReference type="ARBA" id="ARBA00023136"/>
    </source>
</evidence>
<evidence type="ECO:0000256" key="4">
    <source>
        <dbReference type="ARBA" id="ARBA00022475"/>
    </source>
</evidence>
<evidence type="ECO:0000313" key="15">
    <source>
        <dbReference type="Proteomes" id="UP000672602"/>
    </source>
</evidence>
<dbReference type="Proteomes" id="UP000672602">
    <property type="component" value="Unassembled WGS sequence"/>
</dbReference>
<comment type="similarity">
    <text evidence="3 9">Belongs to the FliF family.</text>
</comment>
<dbReference type="Gene3D" id="3.30.300.30">
    <property type="match status" value="1"/>
</dbReference>
<feature type="transmembrane region" description="Helical" evidence="11">
    <location>
        <begin position="12"/>
        <end position="31"/>
    </location>
</feature>
<dbReference type="PIRSF" id="PIRSF004862">
    <property type="entry name" value="FliF"/>
    <property type="match status" value="1"/>
</dbReference>
<keyword evidence="14" id="KW-0282">Flagellum</keyword>
<dbReference type="GO" id="GO:0005886">
    <property type="term" value="C:plasma membrane"/>
    <property type="evidence" value="ECO:0007669"/>
    <property type="project" value="UniProtKB-SubCell"/>
</dbReference>
<keyword evidence="6 11" id="KW-1133">Transmembrane helix</keyword>
<dbReference type="PRINTS" id="PR01009">
    <property type="entry name" value="FLGMRINGFLIF"/>
</dbReference>
<dbReference type="InterPro" id="IPR006182">
    <property type="entry name" value="FliF_N_dom"/>
</dbReference>
<feature type="compositionally biased region" description="Polar residues" evidence="10">
    <location>
        <begin position="332"/>
        <end position="341"/>
    </location>
</feature>
<comment type="caution">
    <text evidence="14">The sequence shown here is derived from an EMBL/GenBank/DDBJ whole genome shotgun (WGS) entry which is preliminary data.</text>
</comment>
<dbReference type="InterPro" id="IPR043427">
    <property type="entry name" value="YscJ/FliF"/>
</dbReference>